<evidence type="ECO:0000256" key="5">
    <source>
        <dbReference type="ARBA" id="ARBA00023125"/>
    </source>
</evidence>
<keyword evidence="3" id="KW-0677">Repeat</keyword>
<dbReference type="KEGG" id="asr:WL1483_656"/>
<dbReference type="Proteomes" id="UP000774958">
    <property type="component" value="Unassembled WGS sequence"/>
</dbReference>
<proteinExistence type="inferred from homology"/>
<evidence type="ECO:0000256" key="7">
    <source>
        <dbReference type="HAMAP-Rule" id="MF_01008"/>
    </source>
</evidence>
<dbReference type="GO" id="GO:0009295">
    <property type="term" value="C:nucleoid"/>
    <property type="evidence" value="ECO:0007669"/>
    <property type="project" value="UniProtKB-SubCell"/>
</dbReference>
<keyword evidence="2 7" id="KW-0963">Cytoplasm</keyword>
<dbReference type="PROSITE" id="PS51740">
    <property type="entry name" value="SPOVT_ABRB"/>
    <property type="match status" value="2"/>
</dbReference>
<evidence type="ECO:0000313" key="12">
    <source>
        <dbReference type="Proteomes" id="UP000774958"/>
    </source>
</evidence>
<dbReference type="NCBIfam" id="TIGR00242">
    <property type="entry name" value="division/cell wall cluster transcriptional repressor MraZ"/>
    <property type="match status" value="1"/>
</dbReference>
<dbReference type="EMBL" id="CP013067">
    <property type="protein sequence ID" value="ALP40075.1"/>
    <property type="molecule type" value="Genomic_DNA"/>
</dbReference>
<protein>
    <recommendedName>
        <fullName evidence="1 7">Transcriptional regulator MraZ</fullName>
    </recommendedName>
</protein>
<dbReference type="Proteomes" id="UP000058114">
    <property type="component" value="Chromosome"/>
</dbReference>
<name>A0A0S2SED1_9GAMM</name>
<dbReference type="InterPro" id="IPR035642">
    <property type="entry name" value="MraZ_N"/>
</dbReference>
<dbReference type="InterPro" id="IPR020603">
    <property type="entry name" value="MraZ_dom"/>
</dbReference>
<evidence type="ECO:0000256" key="6">
    <source>
        <dbReference type="ARBA" id="ARBA00023163"/>
    </source>
</evidence>
<dbReference type="InterPro" id="IPR035644">
    <property type="entry name" value="MraZ_C"/>
</dbReference>
<dbReference type="InterPro" id="IPR038619">
    <property type="entry name" value="MraZ_sf"/>
</dbReference>
<evidence type="ECO:0000256" key="1">
    <source>
        <dbReference type="ARBA" id="ARBA00013860"/>
    </source>
</evidence>
<dbReference type="RefSeq" id="WP_050666577.1">
    <property type="nucleotide sequence ID" value="NZ_CDDB01000052.1"/>
</dbReference>
<dbReference type="PANTHER" id="PTHR34701:SF1">
    <property type="entry name" value="TRANSCRIPTIONAL REGULATOR MRAZ"/>
    <property type="match status" value="1"/>
</dbReference>
<keyword evidence="5 7" id="KW-0238">DNA-binding</keyword>
<dbReference type="AlphaFoldDB" id="A0A0S2SED1"/>
<evidence type="ECO:0000256" key="3">
    <source>
        <dbReference type="ARBA" id="ARBA00022737"/>
    </source>
</evidence>
<dbReference type="InterPro" id="IPR037914">
    <property type="entry name" value="SpoVT-AbrB_sf"/>
</dbReference>
<dbReference type="InterPro" id="IPR007159">
    <property type="entry name" value="SpoVT-AbrB_dom"/>
</dbReference>
<comment type="subcellular location">
    <subcellularLocation>
        <location evidence="7">Cytoplasm</location>
        <location evidence="7">Nucleoid</location>
    </subcellularLocation>
</comment>
<reference evidence="10 12" key="3">
    <citation type="submission" date="2021-09" db="EMBL/GenBank/DDBJ databases">
        <title>Aeromonas schubertii isolated from Asian sea bass.</title>
        <authorList>
            <person name="Pinpimai K."/>
        </authorList>
    </citation>
    <scope>NUCLEOTIDE SEQUENCE [LARGE SCALE GENOMIC DNA]</scope>
    <source>
        <strain evidence="10 12">CHULA2021a</strain>
    </source>
</reference>
<dbReference type="STRING" id="652.WL1483_656"/>
<accession>A0A0S2SED1</accession>
<dbReference type="FunFam" id="3.40.1550.20:FF:000001">
    <property type="entry name" value="Transcriptional regulator MraZ"/>
    <property type="match status" value="1"/>
</dbReference>
<dbReference type="HAMAP" id="MF_01008">
    <property type="entry name" value="MraZ"/>
    <property type="match status" value="1"/>
</dbReference>
<evidence type="ECO:0000313" key="11">
    <source>
        <dbReference type="Proteomes" id="UP000058114"/>
    </source>
</evidence>
<organism evidence="9 11">
    <name type="scientific">Aeromonas schubertii</name>
    <dbReference type="NCBI Taxonomy" id="652"/>
    <lineage>
        <taxon>Bacteria</taxon>
        <taxon>Pseudomonadati</taxon>
        <taxon>Pseudomonadota</taxon>
        <taxon>Gammaproteobacteria</taxon>
        <taxon>Aeromonadales</taxon>
        <taxon>Aeromonadaceae</taxon>
        <taxon>Aeromonas</taxon>
    </lineage>
</organism>
<dbReference type="SUPFAM" id="SSF89447">
    <property type="entry name" value="AbrB/MazE/MraZ-like"/>
    <property type="match status" value="1"/>
</dbReference>
<feature type="domain" description="SpoVT-AbrB" evidence="8">
    <location>
        <begin position="5"/>
        <end position="52"/>
    </location>
</feature>
<evidence type="ECO:0000313" key="9">
    <source>
        <dbReference type="EMBL" id="ALP40075.1"/>
    </source>
</evidence>
<keyword evidence="9" id="KW-0131">Cell cycle</keyword>
<dbReference type="GO" id="GO:0005737">
    <property type="term" value="C:cytoplasm"/>
    <property type="evidence" value="ECO:0007669"/>
    <property type="project" value="UniProtKB-UniRule"/>
</dbReference>
<dbReference type="OrthoDB" id="9807753at2"/>
<keyword evidence="6 7" id="KW-0804">Transcription</keyword>
<comment type="similarity">
    <text evidence="7">Belongs to the MraZ family.</text>
</comment>
<dbReference type="GO" id="GO:2000143">
    <property type="term" value="P:negative regulation of DNA-templated transcription initiation"/>
    <property type="evidence" value="ECO:0007669"/>
    <property type="project" value="TreeGrafter"/>
</dbReference>
<reference evidence="9 11" key="2">
    <citation type="journal article" date="2016" name="Genome Announc.">
        <title>Complete Genome Sequence of the Highly Virulent Aeromonas schubertii Strain WL1483, Isolated from Diseased Snakehead Fish (Channa argus) in China.</title>
        <authorList>
            <person name="Liu L."/>
            <person name="Li N."/>
            <person name="Zhang D."/>
            <person name="Fu X."/>
            <person name="Shi C."/>
            <person name="Lin Q."/>
            <person name="Hao G."/>
        </authorList>
    </citation>
    <scope>NUCLEOTIDE SEQUENCE [LARGE SCALE GENOMIC DNA]</scope>
    <source>
        <strain evidence="9 11">WL1483</strain>
    </source>
</reference>
<dbReference type="GO" id="GO:0003700">
    <property type="term" value="F:DNA-binding transcription factor activity"/>
    <property type="evidence" value="ECO:0007669"/>
    <property type="project" value="UniProtKB-UniRule"/>
</dbReference>
<evidence type="ECO:0000259" key="8">
    <source>
        <dbReference type="PROSITE" id="PS51740"/>
    </source>
</evidence>
<evidence type="ECO:0000256" key="2">
    <source>
        <dbReference type="ARBA" id="ARBA00022490"/>
    </source>
</evidence>
<evidence type="ECO:0000256" key="4">
    <source>
        <dbReference type="ARBA" id="ARBA00023015"/>
    </source>
</evidence>
<dbReference type="InterPro" id="IPR003444">
    <property type="entry name" value="MraZ"/>
</dbReference>
<reference evidence="11" key="1">
    <citation type="submission" date="2015-10" db="EMBL/GenBank/DDBJ databases">
        <title>Complete Genome Sequence of Aeromonas schubertii strain WL1483.</title>
        <authorList>
            <person name="Liu L."/>
        </authorList>
    </citation>
    <scope>NUCLEOTIDE SEQUENCE [LARGE SCALE GENOMIC DNA]</scope>
    <source>
        <strain evidence="11">WL1483</strain>
    </source>
</reference>
<keyword evidence="9" id="KW-0132">Cell division</keyword>
<gene>
    <name evidence="7 9" type="primary">mraZ</name>
    <name evidence="10" type="ORF">LA374_04250</name>
    <name evidence="9" type="ORF">WL1483_656</name>
</gene>
<feature type="domain" description="SpoVT-AbrB" evidence="8">
    <location>
        <begin position="81"/>
        <end position="124"/>
    </location>
</feature>
<dbReference type="GO" id="GO:0000976">
    <property type="term" value="F:transcription cis-regulatory region binding"/>
    <property type="evidence" value="ECO:0007669"/>
    <property type="project" value="TreeGrafter"/>
</dbReference>
<dbReference type="CDD" id="cd16320">
    <property type="entry name" value="MraZ_N"/>
    <property type="match status" value="1"/>
</dbReference>
<keyword evidence="12" id="KW-1185">Reference proteome</keyword>
<dbReference type="EMBL" id="JAIRBT010000004">
    <property type="protein sequence ID" value="MBZ6065426.1"/>
    <property type="molecule type" value="Genomic_DNA"/>
</dbReference>
<keyword evidence="4 7" id="KW-0805">Transcription regulation</keyword>
<dbReference type="PANTHER" id="PTHR34701">
    <property type="entry name" value="TRANSCRIPTIONAL REGULATOR MRAZ"/>
    <property type="match status" value="1"/>
</dbReference>
<comment type="subunit">
    <text evidence="7">Forms oligomers.</text>
</comment>
<dbReference type="CDD" id="cd16321">
    <property type="entry name" value="MraZ_C"/>
    <property type="match status" value="1"/>
</dbReference>
<sequence>MLRGAHAISLDTKGRLAIPTRFRDWLRDECEGQLVCTIDLTHPCLLLYPLPEWEEIERKLRTLSNMNPMERRVQRLLLGHASECELDGNGRLLLSAPLRTHAGLDKRVMLIGQLNKFELWDEERWLKQVDDDIRDLPQDDWSGSDRLQDFSL</sequence>
<dbReference type="GO" id="GO:0051301">
    <property type="term" value="P:cell division"/>
    <property type="evidence" value="ECO:0007669"/>
    <property type="project" value="UniProtKB-KW"/>
</dbReference>
<dbReference type="Gene3D" id="3.40.1550.20">
    <property type="entry name" value="Transcriptional regulator MraZ domain"/>
    <property type="match status" value="1"/>
</dbReference>
<dbReference type="Pfam" id="PF02381">
    <property type="entry name" value="MraZ"/>
    <property type="match status" value="2"/>
</dbReference>
<evidence type="ECO:0000313" key="10">
    <source>
        <dbReference type="EMBL" id="MBZ6065426.1"/>
    </source>
</evidence>
<dbReference type="PATRIC" id="fig|652.5.peg.3469"/>